<keyword evidence="3" id="KW-1185">Reference proteome</keyword>
<feature type="transmembrane region" description="Helical" evidence="1">
    <location>
        <begin position="76"/>
        <end position="97"/>
    </location>
</feature>
<dbReference type="eggNOG" id="COG2211">
    <property type="taxonomic scope" value="Bacteria"/>
</dbReference>
<dbReference type="RefSeq" id="WP_052118238.1">
    <property type="nucleotide sequence ID" value="NZ_JDUS01000021.1"/>
</dbReference>
<dbReference type="EMBL" id="JGYP01000005">
    <property type="protein sequence ID" value="KFI44709.1"/>
    <property type="molecule type" value="Genomic_DNA"/>
</dbReference>
<accession>A0A086ZDV9</accession>
<dbReference type="AlphaFoldDB" id="A0A086ZDV9"/>
<keyword evidence="1" id="KW-1133">Transmembrane helix</keyword>
<dbReference type="Proteomes" id="UP000029096">
    <property type="component" value="Unassembled WGS sequence"/>
</dbReference>
<dbReference type="Pfam" id="PF13347">
    <property type="entry name" value="MFS_2"/>
    <property type="match status" value="1"/>
</dbReference>
<name>A0A086ZDV9_9BIFI</name>
<dbReference type="InterPro" id="IPR036259">
    <property type="entry name" value="MFS_trans_sf"/>
</dbReference>
<dbReference type="STRING" id="1437606.BBOH_1431"/>
<keyword evidence="1" id="KW-0812">Transmembrane</keyword>
<reference evidence="2 3" key="1">
    <citation type="submission" date="2014-03" db="EMBL/GenBank/DDBJ databases">
        <title>Genomics of Bifidobacteria.</title>
        <authorList>
            <person name="Ventura M."/>
            <person name="Milani C."/>
            <person name="Lugli G.A."/>
        </authorList>
    </citation>
    <scope>NUCLEOTIDE SEQUENCE [LARGE SCALE GENOMIC DNA]</scope>
    <source>
        <strain evidence="2 3">DSM 22767</strain>
    </source>
</reference>
<dbReference type="SUPFAM" id="SSF103473">
    <property type="entry name" value="MFS general substrate transporter"/>
    <property type="match status" value="1"/>
</dbReference>
<dbReference type="OrthoDB" id="181905at2"/>
<feature type="transmembrane region" description="Helical" evidence="1">
    <location>
        <begin position="109"/>
        <end position="128"/>
    </location>
</feature>
<feature type="transmembrane region" description="Helical" evidence="1">
    <location>
        <begin position="148"/>
        <end position="169"/>
    </location>
</feature>
<feature type="transmembrane region" description="Helical" evidence="1">
    <location>
        <begin position="190"/>
        <end position="210"/>
    </location>
</feature>
<protein>
    <submittedName>
        <fullName evidence="2">Putative MFS transporter</fullName>
    </submittedName>
</protein>
<evidence type="ECO:0000313" key="3">
    <source>
        <dbReference type="Proteomes" id="UP000029096"/>
    </source>
</evidence>
<evidence type="ECO:0000313" key="2">
    <source>
        <dbReference type="EMBL" id="KFI44709.1"/>
    </source>
</evidence>
<comment type="caution">
    <text evidence="2">The sequence shown here is derived from an EMBL/GenBank/DDBJ whole genome shotgun (WGS) entry which is preliminary data.</text>
</comment>
<sequence>MTPQDVGFGESRNTHSAHVGLRGWWHRLVHVAGEYASTLKLVVFRHHLAIYLLILTAGDLLGQTFLFFIIYDWNKIAAFASLLLSAGIISTPLTPLFGAAMTKIGPKRLNVVGFTGCLVRLAWISLAWRMLETLPEPWWTAFAVTGALWFFCFKGMIGYLPWAVFPFIADVDQVVTRRYRGSTFSGLQGFFRQITSGLAFLIVGGCWAPSVSIRHCMSKRPWYKTVRPHSYSAGTPFRLWSAG</sequence>
<feature type="transmembrane region" description="Helical" evidence="1">
    <location>
        <begin position="48"/>
        <end position="70"/>
    </location>
</feature>
<evidence type="ECO:0000256" key="1">
    <source>
        <dbReference type="SAM" id="Phobius"/>
    </source>
</evidence>
<gene>
    <name evidence="2" type="ORF">BBOH_1431</name>
</gene>
<proteinExistence type="predicted"/>
<organism evidence="2 3">
    <name type="scientific">Bifidobacterium bohemicum DSM 22767</name>
    <dbReference type="NCBI Taxonomy" id="1437606"/>
    <lineage>
        <taxon>Bacteria</taxon>
        <taxon>Bacillati</taxon>
        <taxon>Actinomycetota</taxon>
        <taxon>Actinomycetes</taxon>
        <taxon>Bifidobacteriales</taxon>
        <taxon>Bifidobacteriaceae</taxon>
        <taxon>Bifidobacterium</taxon>
    </lineage>
</organism>
<keyword evidence="1" id="KW-0472">Membrane</keyword>